<dbReference type="InterPro" id="IPR036291">
    <property type="entry name" value="NAD(P)-bd_dom_sf"/>
</dbReference>
<organism evidence="4 5">
    <name type="scientific">Prolixibacter denitrificans</name>
    <dbReference type="NCBI Taxonomy" id="1541063"/>
    <lineage>
        <taxon>Bacteria</taxon>
        <taxon>Pseudomonadati</taxon>
        <taxon>Bacteroidota</taxon>
        <taxon>Bacteroidia</taxon>
        <taxon>Marinilabiliales</taxon>
        <taxon>Prolixibacteraceae</taxon>
        <taxon>Prolixibacter</taxon>
    </lineage>
</organism>
<proteinExistence type="inferred from homology"/>
<dbReference type="CDD" id="cd05251">
    <property type="entry name" value="NmrA_like_SDR_a"/>
    <property type="match status" value="1"/>
</dbReference>
<dbReference type="SUPFAM" id="SSF51735">
    <property type="entry name" value="NAD(P)-binding Rossmann-fold domains"/>
    <property type="match status" value="1"/>
</dbReference>
<dbReference type="AlphaFoldDB" id="A0A2P8CFI4"/>
<comment type="caution">
    <text evidence="4">The sequence shown here is derived from an EMBL/GenBank/DDBJ whole genome shotgun (WGS) entry which is preliminary data.</text>
</comment>
<evidence type="ECO:0000256" key="2">
    <source>
        <dbReference type="ARBA" id="ARBA00022857"/>
    </source>
</evidence>
<evidence type="ECO:0000256" key="1">
    <source>
        <dbReference type="ARBA" id="ARBA00006328"/>
    </source>
</evidence>
<evidence type="ECO:0000313" key="4">
    <source>
        <dbReference type="EMBL" id="PSK83682.1"/>
    </source>
</evidence>
<comment type="similarity">
    <text evidence="1">Belongs to the NmrA-type oxidoreductase family.</text>
</comment>
<feature type="domain" description="NmrA-like" evidence="3">
    <location>
        <begin position="25"/>
        <end position="327"/>
    </location>
</feature>
<reference evidence="4 5" key="1">
    <citation type="submission" date="2018-03" db="EMBL/GenBank/DDBJ databases">
        <title>Genomic Encyclopedia of Archaeal and Bacterial Type Strains, Phase II (KMG-II): from individual species to whole genera.</title>
        <authorList>
            <person name="Goeker M."/>
        </authorList>
    </citation>
    <scope>NUCLEOTIDE SEQUENCE [LARGE SCALE GENOMIC DNA]</scope>
    <source>
        <strain evidence="4 5">DSM 27267</strain>
    </source>
</reference>
<dbReference type="PANTHER" id="PTHR42748:SF7">
    <property type="entry name" value="NMRA LIKE REDOX SENSOR 1-RELATED"/>
    <property type="match status" value="1"/>
</dbReference>
<dbReference type="Gene3D" id="3.90.25.10">
    <property type="entry name" value="UDP-galactose 4-epimerase, domain 1"/>
    <property type="match status" value="1"/>
</dbReference>
<dbReference type="Proteomes" id="UP000240621">
    <property type="component" value="Unassembled WGS sequence"/>
</dbReference>
<dbReference type="EMBL" id="PYGC01000003">
    <property type="protein sequence ID" value="PSK83682.1"/>
    <property type="molecule type" value="Genomic_DNA"/>
</dbReference>
<evidence type="ECO:0000259" key="3">
    <source>
        <dbReference type="Pfam" id="PF05368"/>
    </source>
</evidence>
<evidence type="ECO:0000313" key="5">
    <source>
        <dbReference type="Proteomes" id="UP000240621"/>
    </source>
</evidence>
<dbReference type="PANTHER" id="PTHR42748">
    <property type="entry name" value="NITROGEN METABOLITE REPRESSION PROTEIN NMRA FAMILY MEMBER"/>
    <property type="match status" value="1"/>
</dbReference>
<sequence>MLFGPKQRNLFILYRLTNHIIMKDQKIIAVVGATGAQGGGLVHAILNDSSGEFKVRALTRNPNSDKAKALAELGAEVVAADVDDQQSLVKAFTGAYGVYCVTFYWEHFSPEKEKAHARSMAEAAKEAGVKHVIWSTLEDTRKWIPLSDNRMPTLQGKYKVPHFDAKGESDAFFVNSGIPYTLLHTAFYWDNFIHFGMGPQKLPDGRLAITFPMGDKKLPSISATDIGKSAFYIFKAGTTYLGKTVGISGGNLTGQQMADSFTKALGVKVVYNDVPADVYRGFGFPGADDLGNMFQFKKEFQDYYCGSRDVDFTKKLNPELQSFDEWLAENKEKITI</sequence>
<protein>
    <submittedName>
        <fullName evidence="4">Uncharacterized protein YbjT (DUF2867 family)</fullName>
    </submittedName>
</protein>
<accession>A0A2P8CFI4</accession>
<dbReference type="Pfam" id="PF05368">
    <property type="entry name" value="NmrA"/>
    <property type="match status" value="1"/>
</dbReference>
<dbReference type="InterPro" id="IPR051164">
    <property type="entry name" value="NmrA-like_oxidored"/>
</dbReference>
<dbReference type="InterPro" id="IPR008030">
    <property type="entry name" value="NmrA-like"/>
</dbReference>
<keyword evidence="2" id="KW-0521">NADP</keyword>
<name>A0A2P8CFI4_9BACT</name>
<dbReference type="Gene3D" id="3.40.50.720">
    <property type="entry name" value="NAD(P)-binding Rossmann-like Domain"/>
    <property type="match status" value="1"/>
</dbReference>
<gene>
    <name evidence="4" type="ORF">CLV93_10397</name>
</gene>